<dbReference type="AlphaFoldDB" id="A0A1G6GYJ0"/>
<dbReference type="Proteomes" id="UP000242662">
    <property type="component" value="Unassembled WGS sequence"/>
</dbReference>
<evidence type="ECO:0000313" key="3">
    <source>
        <dbReference type="Proteomes" id="UP000242662"/>
    </source>
</evidence>
<proteinExistence type="predicted"/>
<evidence type="ECO:0000313" key="2">
    <source>
        <dbReference type="EMBL" id="SDB86958.1"/>
    </source>
</evidence>
<organism evidence="2 3">
    <name type="scientific">Shouchella lonarensis</name>
    <dbReference type="NCBI Taxonomy" id="1464122"/>
    <lineage>
        <taxon>Bacteria</taxon>
        <taxon>Bacillati</taxon>
        <taxon>Bacillota</taxon>
        <taxon>Bacilli</taxon>
        <taxon>Bacillales</taxon>
        <taxon>Bacillaceae</taxon>
        <taxon>Shouchella</taxon>
    </lineage>
</organism>
<dbReference type="EMBL" id="FMYM01000002">
    <property type="protein sequence ID" value="SDB86958.1"/>
    <property type="molecule type" value="Genomic_DNA"/>
</dbReference>
<evidence type="ECO:0000256" key="1">
    <source>
        <dbReference type="SAM" id="MobiDB-lite"/>
    </source>
</evidence>
<feature type="region of interest" description="Disordered" evidence="1">
    <location>
        <begin position="44"/>
        <end position="65"/>
    </location>
</feature>
<dbReference type="OrthoDB" id="2859321at2"/>
<reference evidence="3" key="1">
    <citation type="submission" date="2016-09" db="EMBL/GenBank/DDBJ databases">
        <authorList>
            <person name="Varghese N."/>
            <person name="Submissions S."/>
        </authorList>
    </citation>
    <scope>NUCLEOTIDE SEQUENCE [LARGE SCALE GENOMIC DNA]</scope>
    <source>
        <strain evidence="3">25nlg</strain>
    </source>
</reference>
<name>A0A1G6GYJ0_9BACI</name>
<protein>
    <submittedName>
        <fullName evidence="2">Uncharacterized protein</fullName>
    </submittedName>
</protein>
<sequence>MSYYLHQVNSLNREIRTIKNGMELAGEHRQELLEVRRKLVSEKSTLTSDKSQIKEPEIGNDTARGTIASEFESEERDMLEQEHGKLPEQVQEMIDAIDSERDNLQSKISSGRLQVQFRNNRINHLRKLDRQAKANANKG</sequence>
<dbReference type="InterPro" id="IPR031681">
    <property type="entry name" value="YwqH-like"/>
</dbReference>
<dbReference type="RefSeq" id="WP_090774732.1">
    <property type="nucleotide sequence ID" value="NZ_FMYM01000002.1"/>
</dbReference>
<gene>
    <name evidence="2" type="ORF">SAMN05421737_102154</name>
</gene>
<keyword evidence="3" id="KW-1185">Reference proteome</keyword>
<accession>A0A1G6GYJ0</accession>
<dbReference type="STRING" id="1464122.SAMN05421737_102154"/>
<dbReference type="Pfam" id="PF16888">
    <property type="entry name" value="YwqH-like"/>
    <property type="match status" value="1"/>
</dbReference>